<evidence type="ECO:0000256" key="1">
    <source>
        <dbReference type="SAM" id="Phobius"/>
    </source>
</evidence>
<feature type="transmembrane region" description="Helical" evidence="1">
    <location>
        <begin position="31"/>
        <end position="53"/>
    </location>
</feature>
<accession>A0AAT9HLD1</accession>
<keyword evidence="1" id="KW-1133">Transmembrane helix</keyword>
<evidence type="ECO:0000313" key="2">
    <source>
        <dbReference type="EMBL" id="BFO18255.1"/>
    </source>
</evidence>
<dbReference type="Pfam" id="PF20128">
    <property type="entry name" value="DUF6518"/>
    <property type="match status" value="1"/>
</dbReference>
<dbReference type="AlphaFoldDB" id="A0AAT9HLD1"/>
<reference evidence="2" key="2">
    <citation type="submission" date="2024-07" db="EMBL/GenBank/DDBJ databases">
        <title>Streptomyces haneummycinica sp. nov., a new antibiotic-producing actinobacterium isolated from marine sediment.</title>
        <authorList>
            <person name="Uemura M."/>
            <person name="Hamada M."/>
            <person name="Hirano S."/>
            <person name="Kobayashi K."/>
            <person name="Ohshiro T."/>
            <person name="Kobayashi T."/>
            <person name="Terahara T."/>
        </authorList>
    </citation>
    <scope>NUCLEOTIDE SEQUENCE</scope>
    <source>
        <strain evidence="2">KM77-8</strain>
    </source>
</reference>
<feature type="transmembrane region" description="Helical" evidence="1">
    <location>
        <begin position="65"/>
        <end position="84"/>
    </location>
</feature>
<name>A0AAT9HLD1_9ACTN</name>
<protein>
    <submittedName>
        <fullName evidence="2">Uncharacterized protein</fullName>
    </submittedName>
</protein>
<dbReference type="EMBL" id="AP035768">
    <property type="protein sequence ID" value="BFO18255.1"/>
    <property type="molecule type" value="Genomic_DNA"/>
</dbReference>
<sequence>MAAVSGLCAELGLVLGYYGYTEFGREDVGALYWPIVWLVVAFVAGPIFGVAGLWWREGHTARHRVVGLAALAGVFGMEGIMFAYNLHYAERPGAAWQPPYWCHC</sequence>
<proteinExistence type="predicted"/>
<gene>
    <name evidence="2" type="ORF">SHKM778_46430</name>
</gene>
<keyword evidence="1" id="KW-0472">Membrane</keyword>
<reference evidence="2" key="1">
    <citation type="submission" date="2024-06" db="EMBL/GenBank/DDBJ databases">
        <authorList>
            <consortium name="consrtm"/>
            <person name="Uemura M."/>
            <person name="Terahara T."/>
        </authorList>
    </citation>
    <scope>NUCLEOTIDE SEQUENCE</scope>
    <source>
        <strain evidence="2">KM77-8</strain>
    </source>
</reference>
<keyword evidence="1" id="KW-0812">Transmembrane</keyword>
<organism evidence="2">
    <name type="scientific">Streptomyces haneummycinicus</name>
    <dbReference type="NCBI Taxonomy" id="3074435"/>
    <lineage>
        <taxon>Bacteria</taxon>
        <taxon>Bacillati</taxon>
        <taxon>Actinomycetota</taxon>
        <taxon>Actinomycetes</taxon>
        <taxon>Kitasatosporales</taxon>
        <taxon>Streptomycetaceae</taxon>
        <taxon>Streptomyces</taxon>
    </lineage>
</organism>
<dbReference type="InterPro" id="IPR045393">
    <property type="entry name" value="DUF6518"/>
</dbReference>